<sequence length="191" mass="20625">MHAISALTNPGESITYTTPDGRTTITLQYVREGAYRVDYYRGTYRVEDNCGSYPTEHIARSVARLYAELAKAEAEQAPATLAEIAQQGTHRQVRPTVAGAHLANVTNTQHRALAAAATLGRVDRGAGPTRASVATLKAMARKGLVRLVMKPGKRYDISHAHITPAGERELTRLDAAAANASQRTALLARHL</sequence>
<gene>
    <name evidence="1" type="ORF">GA0070616_1364</name>
</gene>
<proteinExistence type="predicted"/>
<evidence type="ECO:0000313" key="1">
    <source>
        <dbReference type="EMBL" id="SCL17811.1"/>
    </source>
</evidence>
<protein>
    <submittedName>
        <fullName evidence="1">Uncharacterized protein</fullName>
    </submittedName>
</protein>
<evidence type="ECO:0000313" key="2">
    <source>
        <dbReference type="Proteomes" id="UP000199699"/>
    </source>
</evidence>
<keyword evidence="2" id="KW-1185">Reference proteome</keyword>
<dbReference type="OrthoDB" id="4826718at2"/>
<name>A0A1C6RKV6_9ACTN</name>
<organism evidence="1 2">
    <name type="scientific">Micromonospora nigra</name>
    <dbReference type="NCBI Taxonomy" id="145857"/>
    <lineage>
        <taxon>Bacteria</taxon>
        <taxon>Bacillati</taxon>
        <taxon>Actinomycetota</taxon>
        <taxon>Actinomycetes</taxon>
        <taxon>Micromonosporales</taxon>
        <taxon>Micromonosporaceae</taxon>
        <taxon>Micromonospora</taxon>
    </lineage>
</organism>
<dbReference type="RefSeq" id="WP_091077953.1">
    <property type="nucleotide sequence ID" value="NZ_FMHT01000003.1"/>
</dbReference>
<accession>A0A1C6RKV6</accession>
<dbReference type="EMBL" id="FMHT01000003">
    <property type="protein sequence ID" value="SCL17811.1"/>
    <property type="molecule type" value="Genomic_DNA"/>
</dbReference>
<reference evidence="1 2" key="1">
    <citation type="submission" date="2016-06" db="EMBL/GenBank/DDBJ databases">
        <authorList>
            <person name="Kjaerup R.B."/>
            <person name="Dalgaard T.S."/>
            <person name="Juul-Madsen H.R."/>
        </authorList>
    </citation>
    <scope>NUCLEOTIDE SEQUENCE [LARGE SCALE GENOMIC DNA]</scope>
    <source>
        <strain evidence="1 2">DSM 43818</strain>
    </source>
</reference>
<dbReference type="AlphaFoldDB" id="A0A1C6RKV6"/>
<dbReference type="STRING" id="145857.GA0070616_1364"/>
<dbReference type="Proteomes" id="UP000199699">
    <property type="component" value="Unassembled WGS sequence"/>
</dbReference>